<feature type="domain" description="FecR N-terminal" evidence="2">
    <location>
        <begin position="18"/>
        <end position="60"/>
    </location>
</feature>
<feature type="domain" description="FecR protein" evidence="1">
    <location>
        <begin position="110"/>
        <end position="202"/>
    </location>
</feature>
<dbReference type="InterPro" id="IPR032623">
    <property type="entry name" value="FecR_N"/>
</dbReference>
<evidence type="ECO:0000313" key="4">
    <source>
        <dbReference type="Proteomes" id="UP000564604"/>
    </source>
</evidence>
<comment type="caution">
    <text evidence="3">The sequence shown here is derived from an EMBL/GenBank/DDBJ whole genome shotgun (WGS) entry which is preliminary data.</text>
</comment>
<dbReference type="GO" id="GO:0016989">
    <property type="term" value="F:sigma factor antagonist activity"/>
    <property type="evidence" value="ECO:0007669"/>
    <property type="project" value="TreeGrafter"/>
</dbReference>
<dbReference type="AlphaFoldDB" id="A0A9Q5B4M9"/>
<sequence>MPELAVMLSTPTPEDLDDQAIDWQTLLHSGTATARQRMDYQRWQQLSPAHKTAAQEAEALWADIGLTASAEQHRARPRRRVYRWASGLAAGLVLAVLGYGAADYVPSWSDTHHTGVGQRQQWLLSDGTRVTLNSATALSVDFTGTQRSVTLRKGEALFELADDPSRPFVVQAGQDRVAAKNGVFSVRRDAGQTRILVASGAAQVQHQAQTLELQPNQQALYQAGQAVAERQQVDANALTAWQRGKLIFNRKPLQEVLAELERYQYGRIVLPDATLGAMQISGVFDLNDPQNLLHTLEQRYGLNITYLPFVAWVH</sequence>
<dbReference type="InterPro" id="IPR012373">
    <property type="entry name" value="Ferrdict_sens_TM"/>
</dbReference>
<dbReference type="PIRSF" id="PIRSF018266">
    <property type="entry name" value="FecR"/>
    <property type="match status" value="1"/>
</dbReference>
<dbReference type="Pfam" id="PF04773">
    <property type="entry name" value="FecR"/>
    <property type="match status" value="1"/>
</dbReference>
<protein>
    <submittedName>
        <fullName evidence="3">FecR family protein</fullName>
    </submittedName>
</protein>
<dbReference type="RefSeq" id="WP_095040644.1">
    <property type="nucleotide sequence ID" value="NZ_JAAEBQ010000003.1"/>
</dbReference>
<dbReference type="Proteomes" id="UP000564604">
    <property type="component" value="Unassembled WGS sequence"/>
</dbReference>
<dbReference type="PANTHER" id="PTHR30273:SF2">
    <property type="entry name" value="PROTEIN FECR"/>
    <property type="match status" value="1"/>
</dbReference>
<name>A0A9Q5B4M9_PSEFR</name>
<organism evidence="3 4">
    <name type="scientific">Pseudomonas fragi</name>
    <dbReference type="NCBI Taxonomy" id="296"/>
    <lineage>
        <taxon>Bacteria</taxon>
        <taxon>Pseudomonadati</taxon>
        <taxon>Pseudomonadota</taxon>
        <taxon>Gammaproteobacteria</taxon>
        <taxon>Pseudomonadales</taxon>
        <taxon>Pseudomonadaceae</taxon>
        <taxon>Pseudomonas</taxon>
    </lineage>
</organism>
<evidence type="ECO:0000259" key="2">
    <source>
        <dbReference type="Pfam" id="PF16220"/>
    </source>
</evidence>
<gene>
    <name evidence="3" type="ORF">HBN89_23675</name>
</gene>
<evidence type="ECO:0000313" key="3">
    <source>
        <dbReference type="EMBL" id="NNB52229.1"/>
    </source>
</evidence>
<dbReference type="Gene3D" id="3.55.50.30">
    <property type="match status" value="1"/>
</dbReference>
<proteinExistence type="predicted"/>
<dbReference type="Gene3D" id="2.60.120.1440">
    <property type="match status" value="1"/>
</dbReference>
<evidence type="ECO:0000259" key="1">
    <source>
        <dbReference type="Pfam" id="PF04773"/>
    </source>
</evidence>
<dbReference type="PANTHER" id="PTHR30273">
    <property type="entry name" value="PERIPLASMIC SIGNAL SENSOR AND SIGMA FACTOR ACTIVATOR FECR-RELATED"/>
    <property type="match status" value="1"/>
</dbReference>
<dbReference type="InterPro" id="IPR006860">
    <property type="entry name" value="FecR"/>
</dbReference>
<dbReference type="EMBL" id="JAAQYX010000051">
    <property type="protein sequence ID" value="NNB52229.1"/>
    <property type="molecule type" value="Genomic_DNA"/>
</dbReference>
<reference evidence="3 4" key="1">
    <citation type="journal article" date="2020" name="Front. Microbiol.">
        <title>Genetic Organization of the aprX-lipA2 Operon Affects the Proteolytic Potential of Pseudomonas Species in Milk.</title>
        <authorList>
            <person name="Maier C."/>
            <person name="Huptas C."/>
            <person name="von Neubeck M."/>
            <person name="Scherer S."/>
            <person name="Wenning M."/>
            <person name="Lucking G."/>
        </authorList>
    </citation>
    <scope>NUCLEOTIDE SEQUENCE [LARGE SCALE GENOMIC DNA]</scope>
    <source>
        <strain evidence="3 4">WS 5094</strain>
    </source>
</reference>
<dbReference type="Pfam" id="PF16220">
    <property type="entry name" value="DUF4880"/>
    <property type="match status" value="1"/>
</dbReference>
<accession>A0A9Q5B4M9</accession>